<proteinExistence type="predicted"/>
<protein>
    <recommendedName>
        <fullName evidence="1">Segregation and condensation protein A</fullName>
    </recommendedName>
</protein>
<comment type="caution">
    <text evidence="2">The sequence shown here is derived from an EMBL/GenBank/DDBJ whole genome shotgun (WGS) entry which is preliminary data.</text>
</comment>
<accession>A0A0G1P396</accession>
<evidence type="ECO:0000313" key="2">
    <source>
        <dbReference type="EMBL" id="KKU27196.1"/>
    </source>
</evidence>
<organism evidence="2 3">
    <name type="scientific">Candidatus Magasanikbacteria bacterium GW2011_GWA2_46_17</name>
    <dbReference type="NCBI Taxonomy" id="1619042"/>
    <lineage>
        <taxon>Bacteria</taxon>
        <taxon>Candidatus Magasanikiibacteriota</taxon>
    </lineage>
</organism>
<dbReference type="InterPro" id="IPR023093">
    <property type="entry name" value="ScpA-like_C"/>
</dbReference>
<dbReference type="Gene3D" id="1.10.10.580">
    <property type="entry name" value="Structural maintenance of chromosome 1. Chain E"/>
    <property type="match status" value="1"/>
</dbReference>
<dbReference type="Pfam" id="PF02616">
    <property type="entry name" value="SMC_ScpA"/>
    <property type="match status" value="1"/>
</dbReference>
<dbReference type="InterPro" id="IPR003768">
    <property type="entry name" value="ScpA"/>
</dbReference>
<evidence type="ECO:0000256" key="1">
    <source>
        <dbReference type="ARBA" id="ARBA00044777"/>
    </source>
</evidence>
<dbReference type="PANTHER" id="PTHR33969:SF2">
    <property type="entry name" value="SEGREGATION AND CONDENSATION PROTEIN A"/>
    <property type="match status" value="1"/>
</dbReference>
<sequence>MTGKFVIATHNFNGPLETLFNLIEERKLSISDVSLAEVTDAYLLYVERLPELPLGETSQFILVASTLLLIKSRQLLPMLEMSEDERESVEELEKRLARYSIIRKSAKLLRRIWGTAPLSFPKHVPMPDPIFTPGQISVEIILDSIMRMISALPSAVKTAQALVAPVLALEDVIVRLEKRLVGAVRARFSELTKSASKHEVIVYFLAMLELVRSGSISATQERIFSDITLETESLIAPKYGNGVVSS</sequence>
<dbReference type="AlphaFoldDB" id="A0A0G1P396"/>
<reference evidence="2 3" key="1">
    <citation type="journal article" date="2015" name="Nature">
        <title>rRNA introns, odd ribosomes, and small enigmatic genomes across a large radiation of phyla.</title>
        <authorList>
            <person name="Brown C.T."/>
            <person name="Hug L.A."/>
            <person name="Thomas B.C."/>
            <person name="Sharon I."/>
            <person name="Castelle C.J."/>
            <person name="Singh A."/>
            <person name="Wilkins M.J."/>
            <person name="Williams K.H."/>
            <person name="Banfield J.F."/>
        </authorList>
    </citation>
    <scope>NUCLEOTIDE SEQUENCE [LARGE SCALE GENOMIC DNA]</scope>
</reference>
<dbReference type="Gene3D" id="6.10.250.2410">
    <property type="match status" value="1"/>
</dbReference>
<dbReference type="PANTHER" id="PTHR33969">
    <property type="entry name" value="SEGREGATION AND CONDENSATION PROTEIN A"/>
    <property type="match status" value="1"/>
</dbReference>
<name>A0A0G1P396_9BACT</name>
<dbReference type="Proteomes" id="UP000034175">
    <property type="component" value="Unassembled WGS sequence"/>
</dbReference>
<gene>
    <name evidence="2" type="ORF">UX39_C0003G0035</name>
</gene>
<evidence type="ECO:0000313" key="3">
    <source>
        <dbReference type="Proteomes" id="UP000034175"/>
    </source>
</evidence>
<dbReference type="EMBL" id="LCMA01000003">
    <property type="protein sequence ID" value="KKU27196.1"/>
    <property type="molecule type" value="Genomic_DNA"/>
</dbReference>